<comment type="caution">
    <text evidence="5">The sequence shown here is derived from an EMBL/GenBank/DDBJ whole genome shotgun (WGS) entry which is preliminary data.</text>
</comment>
<name>A0A438NAT2_EXOME</name>
<accession>A0A438NAT2</accession>
<reference evidence="5 6" key="1">
    <citation type="submission" date="2017-03" db="EMBL/GenBank/DDBJ databases">
        <title>Genomes of endolithic fungi from Antarctica.</title>
        <authorList>
            <person name="Coleine C."/>
            <person name="Masonjones S."/>
            <person name="Stajich J.E."/>
        </authorList>
    </citation>
    <scope>NUCLEOTIDE SEQUENCE [LARGE SCALE GENOMIC DNA]</scope>
    <source>
        <strain evidence="5 6">CCFEE 6314</strain>
    </source>
</reference>
<dbReference type="SUPFAM" id="SSF51735">
    <property type="entry name" value="NAD(P)-binding Rossmann-fold domains"/>
    <property type="match status" value="1"/>
</dbReference>
<dbReference type="Proteomes" id="UP000288859">
    <property type="component" value="Unassembled WGS sequence"/>
</dbReference>
<comment type="similarity">
    <text evidence="1">Belongs to the short-chain dehydrogenases/reductases (SDR) family.</text>
</comment>
<dbReference type="Pfam" id="PF13561">
    <property type="entry name" value="adh_short_C2"/>
    <property type="match status" value="1"/>
</dbReference>
<dbReference type="Gene3D" id="3.40.50.720">
    <property type="entry name" value="NAD(P)-binding Rossmann-like Domain"/>
    <property type="match status" value="1"/>
</dbReference>
<evidence type="ECO:0000313" key="6">
    <source>
        <dbReference type="Proteomes" id="UP000288859"/>
    </source>
</evidence>
<dbReference type="InterPro" id="IPR002347">
    <property type="entry name" value="SDR_fam"/>
</dbReference>
<dbReference type="FunFam" id="3.40.50.720:FF:000084">
    <property type="entry name" value="Short-chain dehydrogenase reductase"/>
    <property type="match status" value="1"/>
</dbReference>
<evidence type="ECO:0000259" key="4">
    <source>
        <dbReference type="SMART" id="SM00822"/>
    </source>
</evidence>
<dbReference type="OrthoDB" id="4133411at2759"/>
<dbReference type="GO" id="GO:0016491">
    <property type="term" value="F:oxidoreductase activity"/>
    <property type="evidence" value="ECO:0007669"/>
    <property type="project" value="UniProtKB-KW"/>
</dbReference>
<protein>
    <recommendedName>
        <fullName evidence="4">Ketoreductase domain-containing protein</fullName>
    </recommendedName>
</protein>
<dbReference type="CDD" id="cd05233">
    <property type="entry name" value="SDR_c"/>
    <property type="match status" value="1"/>
</dbReference>
<proteinExistence type="inferred from homology"/>
<dbReference type="VEuPathDB" id="FungiDB:PV10_08315"/>
<gene>
    <name evidence="5" type="ORF">B0A52_03228</name>
</gene>
<dbReference type="InterPro" id="IPR036291">
    <property type="entry name" value="NAD(P)-bd_dom_sf"/>
</dbReference>
<keyword evidence="3" id="KW-0560">Oxidoreductase</keyword>
<dbReference type="PANTHER" id="PTHR24321:SF12">
    <property type="entry name" value="SHORT-CHAIN DEHYDROGENASE_REDUCTASE FAMILY, PUTATIVE (AFU_ORTHOLOGUE AFUA_5G14340)-RELATED"/>
    <property type="match status" value="1"/>
</dbReference>
<keyword evidence="2" id="KW-0521">NADP</keyword>
<evidence type="ECO:0000256" key="1">
    <source>
        <dbReference type="ARBA" id="ARBA00006484"/>
    </source>
</evidence>
<sequence>MSFELPGVCLVTGAASGIGRGTAVSLARGGCGRLFLTDIDIVGLEETLKQVRDANSSIQAHIHRTNISIEHEVSRMIDICVSTFGRLDYAMNIAGVVPQRQAIADVDVETYDRVIDVNVHGTWLCHQAEIAQMRKQDPLEGHGQTRGSIVTVSSLSGMNASSGMSVYCASKHEIVGMAKADAQEYGPAGIRINIVCPGMIDTELFRQTSPPDAPPKLAAITPVRRLGQPEDIAALMSFLCSPRASFIQGAVIPCDGGLVLQRGVI</sequence>
<dbReference type="PRINTS" id="PR00080">
    <property type="entry name" value="SDRFAMILY"/>
</dbReference>
<dbReference type="EMBL" id="NAJM01000010">
    <property type="protein sequence ID" value="RVX72875.1"/>
    <property type="molecule type" value="Genomic_DNA"/>
</dbReference>
<dbReference type="AlphaFoldDB" id="A0A438NAT2"/>
<evidence type="ECO:0000256" key="3">
    <source>
        <dbReference type="ARBA" id="ARBA00023002"/>
    </source>
</evidence>
<evidence type="ECO:0000256" key="2">
    <source>
        <dbReference type="ARBA" id="ARBA00022857"/>
    </source>
</evidence>
<dbReference type="InterPro" id="IPR057326">
    <property type="entry name" value="KR_dom"/>
</dbReference>
<organism evidence="5 6">
    <name type="scientific">Exophiala mesophila</name>
    <name type="common">Black yeast-like fungus</name>
    <dbReference type="NCBI Taxonomy" id="212818"/>
    <lineage>
        <taxon>Eukaryota</taxon>
        <taxon>Fungi</taxon>
        <taxon>Dikarya</taxon>
        <taxon>Ascomycota</taxon>
        <taxon>Pezizomycotina</taxon>
        <taxon>Eurotiomycetes</taxon>
        <taxon>Chaetothyriomycetidae</taxon>
        <taxon>Chaetothyriales</taxon>
        <taxon>Herpotrichiellaceae</taxon>
        <taxon>Exophiala</taxon>
    </lineage>
</organism>
<dbReference type="PANTHER" id="PTHR24321">
    <property type="entry name" value="DEHYDROGENASES, SHORT CHAIN"/>
    <property type="match status" value="1"/>
</dbReference>
<evidence type="ECO:0000313" key="5">
    <source>
        <dbReference type="EMBL" id="RVX72875.1"/>
    </source>
</evidence>
<feature type="domain" description="Ketoreductase" evidence="4">
    <location>
        <begin position="7"/>
        <end position="203"/>
    </location>
</feature>
<dbReference type="PRINTS" id="PR00081">
    <property type="entry name" value="GDHRDH"/>
</dbReference>
<dbReference type="SMART" id="SM00822">
    <property type="entry name" value="PKS_KR"/>
    <property type="match status" value="1"/>
</dbReference>